<protein>
    <submittedName>
        <fullName evidence="4">GIY-YIG endonuclease</fullName>
    </submittedName>
</protein>
<evidence type="ECO:0000313" key="5">
    <source>
        <dbReference type="Proteomes" id="UP000006653"/>
    </source>
</evidence>
<evidence type="ECO:0000259" key="3">
    <source>
        <dbReference type="SMART" id="SM00465"/>
    </source>
</evidence>
<keyword evidence="2" id="KW-0460">Magnesium</keyword>
<gene>
    <name evidence="4" type="ORF">PHG25p037nc</name>
</gene>
<dbReference type="InterPro" id="IPR000305">
    <property type="entry name" value="GIY-YIG_endonuc"/>
</dbReference>
<name>A0ABZ3NN22_9CAUD</name>
<keyword evidence="4" id="KW-0540">Nuclease</keyword>
<dbReference type="InterPro" id="IPR035901">
    <property type="entry name" value="GIY-YIG_endonuc_sf"/>
</dbReference>
<reference evidence="4 5" key="1">
    <citation type="submission" date="2006-05" db="EMBL/GenBank/DDBJ databases">
        <title>Comlete genome of Aeromonas salmonicida bacteriophage 25.</title>
        <authorList>
            <person name="Petrov V.M."/>
            <person name="Nolan J.M."/>
            <person name="Bertrand C."/>
            <person name="Krisch H.M."/>
            <person name="Karam J.D."/>
        </authorList>
    </citation>
    <scope>NUCLEOTIDE SEQUENCE [LARGE SCALE GENOMIC DNA]</scope>
</reference>
<dbReference type="EMBL" id="DQ529280">
    <property type="protein sequence ID" value="ABF72595.1"/>
    <property type="molecule type" value="Genomic_DNA"/>
</dbReference>
<proteinExistence type="predicted"/>
<dbReference type="GO" id="GO:0004519">
    <property type="term" value="F:endonuclease activity"/>
    <property type="evidence" value="ECO:0007669"/>
    <property type="project" value="UniProtKB-KW"/>
</dbReference>
<dbReference type="CDD" id="cd10444">
    <property type="entry name" value="GIY-YIG_SegABCDEFG"/>
    <property type="match status" value="1"/>
</dbReference>
<keyword evidence="5" id="KW-1185">Reference proteome</keyword>
<comment type="cofactor">
    <cofactor evidence="1">
        <name>Mg(2+)</name>
        <dbReference type="ChEBI" id="CHEBI:18420"/>
    </cofactor>
</comment>
<keyword evidence="4" id="KW-0378">Hydrolase</keyword>
<evidence type="ECO:0000256" key="2">
    <source>
        <dbReference type="ARBA" id="ARBA00022842"/>
    </source>
</evidence>
<evidence type="ECO:0000313" key="4">
    <source>
        <dbReference type="EMBL" id="ABF72595.1"/>
    </source>
</evidence>
<dbReference type="SUPFAM" id="SSF82771">
    <property type="entry name" value="GIY-YIG endonuclease"/>
    <property type="match status" value="1"/>
</dbReference>
<accession>A0ABZ3NN22</accession>
<organism evidence="4 5">
    <name type="scientific">Aeromonas phage 25</name>
    <dbReference type="NCBI Taxonomy" id="2911441"/>
    <lineage>
        <taxon>Viruses</taxon>
        <taxon>Duplodnaviria</taxon>
        <taxon>Heunggongvirae</taxon>
        <taxon>Uroviricota</taxon>
        <taxon>Caudoviricetes</taxon>
        <taxon>Pantevenvirales</taxon>
        <taxon>Straboviridae</taxon>
        <taxon>Tulanevirus</taxon>
        <taxon>Tulanevirus bteighttwo</taxon>
    </lineage>
</organism>
<dbReference type="SMART" id="SM00465">
    <property type="entry name" value="GIYc"/>
    <property type="match status" value="1"/>
</dbReference>
<keyword evidence="4" id="KW-0255">Endonuclease</keyword>
<dbReference type="GeneID" id="4156407"/>
<sequence>MWYLYKVTNKLNGRYYVGVHKSDNIETDPYMGSGRAIRHAITKYGISNFDREILAEFDCEELAYFVESEIVDAYFVDMPETYNMAIGGKGGWSHIDTKGDNNWMRYCSANDKKKHSKSVSESRKSSERCRKSSIENFKKASAARIGSKDSAETIEKRKMSLRQFYEQNDSVLKGIKFKETHKKALSDAWTPEMRLKQAERGRSSTSFIMSRLGVTLSRETKELLSASAKARWNKLPRVMIQCPHCLKEGVSHAMKRWHFDKCKQKKD</sequence>
<evidence type="ECO:0000256" key="1">
    <source>
        <dbReference type="ARBA" id="ARBA00001946"/>
    </source>
</evidence>
<feature type="domain" description="GIY-YIG" evidence="3">
    <location>
        <begin position="1"/>
        <end position="88"/>
    </location>
</feature>
<dbReference type="Proteomes" id="UP000006653">
    <property type="component" value="Segment"/>
</dbReference>